<keyword evidence="3" id="KW-1185">Reference proteome</keyword>
<dbReference type="AlphaFoldDB" id="H5USS4"/>
<dbReference type="STRING" id="1089455.MOPEL_080_00610"/>
<sequence length="212" mass="23313">MTRRGRRAPTGHRNLLRGAHSLRLCAASLDVRPAAVARGEEEPAPEAVRVRRLLLDVAGELERHATLVRRLDDEIELLRRRRHHGDARHLDELERRRARSQARLEAALDGGTRALLPGGDALDPATILHRLCGASPAPSEFAYFGRPAVDRADRVRRLAHLLRRGVATGHPTPVDHRPAVVVLPPRASRLAGIRHRLLRSTTPAAHTTGAAS</sequence>
<keyword evidence="1" id="KW-0175">Coiled coil</keyword>
<evidence type="ECO:0000256" key="1">
    <source>
        <dbReference type="SAM" id="Coils"/>
    </source>
</evidence>
<dbReference type="RefSeq" id="WP_009482680.1">
    <property type="nucleotide sequence ID" value="NZ_BAFE01000058.1"/>
</dbReference>
<dbReference type="Proteomes" id="UP000004367">
    <property type="component" value="Unassembled WGS sequence"/>
</dbReference>
<reference evidence="2 3" key="1">
    <citation type="submission" date="2012-02" db="EMBL/GenBank/DDBJ databases">
        <title>Whole genome shotgun sequence of Mobilicoccus pelagius NBRC 104925.</title>
        <authorList>
            <person name="Yoshida Y."/>
            <person name="Hosoyama A."/>
            <person name="Tsuchikane K."/>
            <person name="Katsumata H."/>
            <person name="Yamazaki S."/>
            <person name="Fujita N."/>
        </authorList>
    </citation>
    <scope>NUCLEOTIDE SEQUENCE [LARGE SCALE GENOMIC DNA]</scope>
    <source>
        <strain evidence="2 3">NBRC 104925</strain>
    </source>
</reference>
<gene>
    <name evidence="2" type="ORF">MOPEL_080_00610</name>
</gene>
<dbReference type="EMBL" id="BAFE01000058">
    <property type="protein sequence ID" value="GAB48782.1"/>
    <property type="molecule type" value="Genomic_DNA"/>
</dbReference>
<comment type="caution">
    <text evidence="2">The sequence shown here is derived from an EMBL/GenBank/DDBJ whole genome shotgun (WGS) entry which is preliminary data.</text>
</comment>
<evidence type="ECO:0000313" key="3">
    <source>
        <dbReference type="Proteomes" id="UP000004367"/>
    </source>
</evidence>
<evidence type="ECO:0000313" key="2">
    <source>
        <dbReference type="EMBL" id="GAB48782.1"/>
    </source>
</evidence>
<accession>H5USS4</accession>
<feature type="coiled-coil region" evidence="1">
    <location>
        <begin position="61"/>
        <end position="110"/>
    </location>
</feature>
<protein>
    <submittedName>
        <fullName evidence="2">Uncharacterized protein</fullName>
    </submittedName>
</protein>
<name>H5USS4_9MICO</name>
<organism evidence="2 3">
    <name type="scientific">Mobilicoccus pelagius NBRC 104925</name>
    <dbReference type="NCBI Taxonomy" id="1089455"/>
    <lineage>
        <taxon>Bacteria</taxon>
        <taxon>Bacillati</taxon>
        <taxon>Actinomycetota</taxon>
        <taxon>Actinomycetes</taxon>
        <taxon>Micrococcales</taxon>
        <taxon>Dermatophilaceae</taxon>
        <taxon>Mobilicoccus</taxon>
    </lineage>
</organism>
<proteinExistence type="predicted"/>